<proteinExistence type="predicted"/>
<evidence type="ECO:0000313" key="2">
    <source>
        <dbReference type="EMBL" id="JAB64967.1"/>
    </source>
</evidence>
<name>V5GTL7_ANOGL</name>
<protein>
    <recommendedName>
        <fullName evidence="1">ISXO2-like transposase domain-containing protein</fullName>
    </recommendedName>
</protein>
<reference evidence="2" key="1">
    <citation type="submission" date="2013-07" db="EMBL/GenBank/DDBJ databases">
        <title>Midgut Transcriptome Profiling of Anoplphora glabripennis, a Lignocellulose Degrading, Wood-Boring Cerambycid.</title>
        <authorList>
            <person name="Scully E.D."/>
            <person name="Hoover K."/>
            <person name="Carlson J.E."/>
            <person name="Tien M."/>
            <person name="Geib S.M."/>
        </authorList>
    </citation>
    <scope>NUCLEOTIDE SEQUENCE</scope>
</reference>
<accession>V5GTL7</accession>
<dbReference type="AlphaFoldDB" id="V5GTL7"/>
<sequence length="381" mass="43992">MDPAVFMRGHFNSYSLGYYLGIDGTETAEQKRRSNEQGLKLLQLYGVIPIRNTPANCPDCNAPLSTISERERYGWRYSCRNHQARKKFSPLENTFLSRARLNGEMTADKIILIIDMWLKREPLLSAQETLSMSANTVVAWYGFCRDVACAIAWHDFIPIGGAGDVVEVDEFHLFKRKHNVGRETMSEHAWVVGGISRTTKNRFAVIVERRDADILMPLLQQCIDGNSYICTDGWKAYEDCDMVFNGHGVANHNQNFLNPPREEEPNWASAGTFNEECLDTKWNGPAPQPGYVPFRNHTQTIERAWRDLKECLKTTNSMEYASEYIGEWMYRKDILERNLNMKEKFEKFLRDIRRAYPGIGKKPMKKSFEDLLDCDCHECEP</sequence>
<evidence type="ECO:0000259" key="1">
    <source>
        <dbReference type="SMART" id="SM01126"/>
    </source>
</evidence>
<feature type="domain" description="ISXO2-like transposase" evidence="1">
    <location>
        <begin position="158"/>
        <end position="333"/>
    </location>
</feature>
<dbReference type="InterPro" id="IPR024445">
    <property type="entry name" value="Tnp_ISXO2-like"/>
</dbReference>
<dbReference type="PANTHER" id="PTHR47163:SF2">
    <property type="entry name" value="SI:DKEY-17M8.2"/>
    <property type="match status" value="1"/>
</dbReference>
<organism evidence="2">
    <name type="scientific">Anoplophora glabripennis</name>
    <name type="common">Asian longhorn beetle</name>
    <name type="synonym">Anoplophora nobilis</name>
    <dbReference type="NCBI Taxonomy" id="217634"/>
    <lineage>
        <taxon>Eukaryota</taxon>
        <taxon>Metazoa</taxon>
        <taxon>Ecdysozoa</taxon>
        <taxon>Arthropoda</taxon>
        <taxon>Hexapoda</taxon>
        <taxon>Insecta</taxon>
        <taxon>Pterygota</taxon>
        <taxon>Neoptera</taxon>
        <taxon>Endopterygota</taxon>
        <taxon>Coleoptera</taxon>
        <taxon>Polyphaga</taxon>
        <taxon>Cucujiformia</taxon>
        <taxon>Chrysomeloidea</taxon>
        <taxon>Cerambycidae</taxon>
        <taxon>Lamiinae</taxon>
        <taxon>Lamiini</taxon>
        <taxon>Anoplophora</taxon>
    </lineage>
</organism>
<dbReference type="SMART" id="SM01126">
    <property type="entry name" value="DDE_Tnp_IS1595"/>
    <property type="match status" value="1"/>
</dbReference>
<dbReference type="PANTHER" id="PTHR47163">
    <property type="entry name" value="DDE_TNP_IS1595 DOMAIN-CONTAINING PROTEIN"/>
    <property type="match status" value="1"/>
</dbReference>
<dbReference type="InterPro" id="IPR053164">
    <property type="entry name" value="IS1016-like_transposase"/>
</dbReference>
<dbReference type="EMBL" id="GALX01003499">
    <property type="protein sequence ID" value="JAB64967.1"/>
    <property type="molecule type" value="Transcribed_RNA"/>
</dbReference>